<dbReference type="PANTHER" id="PTHR22774:SF11">
    <property type="entry name" value="CHOREIN N-TERMINAL DOMAIN-CONTAINING PROTEIN"/>
    <property type="match status" value="1"/>
</dbReference>
<feature type="region of interest" description="Disordered" evidence="6">
    <location>
        <begin position="1474"/>
        <end position="1495"/>
    </location>
</feature>
<name>A0A9J5YAP6_SOLCO</name>
<evidence type="ECO:0000256" key="3">
    <source>
        <dbReference type="ARBA" id="ARBA00022728"/>
    </source>
</evidence>
<keyword evidence="2" id="KW-0507">mRNA processing</keyword>
<keyword evidence="4" id="KW-0694">RNA-binding</keyword>
<reference evidence="8 9" key="1">
    <citation type="submission" date="2020-09" db="EMBL/GenBank/DDBJ databases">
        <title>De no assembly of potato wild relative species, Solanum commersonii.</title>
        <authorList>
            <person name="Cho K."/>
        </authorList>
    </citation>
    <scope>NUCLEOTIDE SEQUENCE [LARGE SCALE GENOMIC DNA]</scope>
    <source>
        <strain evidence="8">LZ3.2</strain>
        <tissue evidence="8">Leaf</tissue>
    </source>
</reference>
<comment type="caution">
    <text evidence="8">The sequence shown here is derived from an EMBL/GenBank/DDBJ whole genome shotgun (WGS) entry which is preliminary data.</text>
</comment>
<accession>A0A9J5YAP6</accession>
<dbReference type="Gene3D" id="1.10.246.90">
    <property type="entry name" value="Nop domain"/>
    <property type="match status" value="1"/>
</dbReference>
<dbReference type="Pfam" id="PF09785">
    <property type="entry name" value="Prp31_C"/>
    <property type="match status" value="1"/>
</dbReference>
<dbReference type="Pfam" id="PF01798">
    <property type="entry name" value="Nop"/>
    <property type="match status" value="1"/>
</dbReference>
<dbReference type="FunFam" id="1.10.287.4070:FF:000003">
    <property type="entry name" value="U4/U6 small nuclear ribonucleoprotein PRP31"/>
    <property type="match status" value="1"/>
</dbReference>
<dbReference type="OrthoDB" id="43807at2759"/>
<evidence type="ECO:0000259" key="7">
    <source>
        <dbReference type="PROSITE" id="PS51358"/>
    </source>
</evidence>
<dbReference type="Proteomes" id="UP000824120">
    <property type="component" value="Chromosome 7"/>
</dbReference>
<dbReference type="PANTHER" id="PTHR22774">
    <property type="entry name" value="CHOREIN N-TERMINAL DOMAIN-CONTAINING PROTEIN"/>
    <property type="match status" value="1"/>
</dbReference>
<dbReference type="GO" id="GO:0008380">
    <property type="term" value="P:RNA splicing"/>
    <property type="evidence" value="ECO:0007669"/>
    <property type="project" value="UniProtKB-KW"/>
</dbReference>
<feature type="compositionally biased region" description="Low complexity" evidence="6">
    <location>
        <begin position="1479"/>
        <end position="1489"/>
    </location>
</feature>
<dbReference type="PROSITE" id="PS51358">
    <property type="entry name" value="NOP"/>
    <property type="match status" value="1"/>
</dbReference>
<feature type="domain" description="Nop" evidence="7">
    <location>
        <begin position="197"/>
        <end position="309"/>
    </location>
</feature>
<dbReference type="SMART" id="SM00931">
    <property type="entry name" value="NOSIC"/>
    <property type="match status" value="1"/>
</dbReference>
<dbReference type="InterPro" id="IPR012976">
    <property type="entry name" value="NOSIC"/>
</dbReference>
<evidence type="ECO:0000256" key="4">
    <source>
        <dbReference type="ARBA" id="ARBA00022884"/>
    </source>
</evidence>
<keyword evidence="9" id="KW-1185">Reference proteome</keyword>
<evidence type="ECO:0000256" key="5">
    <source>
        <dbReference type="ARBA" id="ARBA00023187"/>
    </source>
</evidence>
<dbReference type="InterPro" id="IPR002687">
    <property type="entry name" value="Nop_dom"/>
</dbReference>
<proteinExistence type="inferred from homology"/>
<dbReference type="SUPFAM" id="SSF89124">
    <property type="entry name" value="Nop domain"/>
    <property type="match status" value="1"/>
</dbReference>
<dbReference type="Gene3D" id="1.10.287.4070">
    <property type="match status" value="1"/>
</dbReference>
<dbReference type="EMBL" id="JACXVP010000007">
    <property type="protein sequence ID" value="KAG5597787.1"/>
    <property type="molecule type" value="Genomic_DNA"/>
</dbReference>
<dbReference type="Pfam" id="PF24917">
    <property type="entry name" value="BLTP3A_B"/>
    <property type="match status" value="1"/>
</dbReference>
<dbReference type="InterPro" id="IPR042239">
    <property type="entry name" value="Nop_C"/>
</dbReference>
<gene>
    <name evidence="8" type="ORF">H5410_039019</name>
</gene>
<keyword evidence="5" id="KW-0508">mRNA splicing</keyword>
<keyword evidence="3" id="KW-0747">Spliceosome</keyword>
<dbReference type="InterPro" id="IPR036070">
    <property type="entry name" value="Nop_dom_sf"/>
</dbReference>
<dbReference type="GO" id="GO:0003723">
    <property type="term" value="F:RNA binding"/>
    <property type="evidence" value="ECO:0007669"/>
    <property type="project" value="UniProtKB-KW"/>
</dbReference>
<feature type="non-terminal residue" evidence="8">
    <location>
        <position position="1589"/>
    </location>
</feature>
<organism evidence="8 9">
    <name type="scientific">Solanum commersonii</name>
    <name type="common">Commerson's wild potato</name>
    <name type="synonym">Commerson's nightshade</name>
    <dbReference type="NCBI Taxonomy" id="4109"/>
    <lineage>
        <taxon>Eukaryota</taxon>
        <taxon>Viridiplantae</taxon>
        <taxon>Streptophyta</taxon>
        <taxon>Embryophyta</taxon>
        <taxon>Tracheophyta</taxon>
        <taxon>Spermatophyta</taxon>
        <taxon>Magnoliopsida</taxon>
        <taxon>eudicotyledons</taxon>
        <taxon>Gunneridae</taxon>
        <taxon>Pentapetalae</taxon>
        <taxon>asterids</taxon>
        <taxon>lamiids</taxon>
        <taxon>Solanales</taxon>
        <taxon>Solanaceae</taxon>
        <taxon>Solanoideae</taxon>
        <taxon>Solaneae</taxon>
        <taxon>Solanum</taxon>
    </lineage>
</organism>
<comment type="similarity">
    <text evidence="1">Belongs to the PRP31 family.</text>
</comment>
<dbReference type="GO" id="GO:0005681">
    <property type="term" value="C:spliceosomal complex"/>
    <property type="evidence" value="ECO:0007669"/>
    <property type="project" value="UniProtKB-KW"/>
</dbReference>
<feature type="compositionally biased region" description="Basic residues" evidence="6">
    <location>
        <begin position="327"/>
        <end position="340"/>
    </location>
</feature>
<protein>
    <recommendedName>
        <fullName evidence="7">Nop domain-containing protein</fullName>
    </recommendedName>
</protein>
<evidence type="ECO:0000256" key="1">
    <source>
        <dbReference type="ARBA" id="ARBA00005572"/>
    </source>
</evidence>
<evidence type="ECO:0000313" key="8">
    <source>
        <dbReference type="EMBL" id="KAG5597787.1"/>
    </source>
</evidence>
<evidence type="ECO:0000256" key="6">
    <source>
        <dbReference type="SAM" id="MobiDB-lite"/>
    </source>
</evidence>
<feature type="region of interest" description="Disordered" evidence="6">
    <location>
        <begin position="315"/>
        <end position="342"/>
    </location>
</feature>
<dbReference type="InterPro" id="IPR026728">
    <property type="entry name" value="BLTP3A/B"/>
</dbReference>
<evidence type="ECO:0000256" key="2">
    <source>
        <dbReference type="ARBA" id="ARBA00022664"/>
    </source>
</evidence>
<evidence type="ECO:0000313" key="9">
    <source>
        <dbReference type="Proteomes" id="UP000824120"/>
    </source>
</evidence>
<feature type="compositionally biased region" description="Low complexity" evidence="6">
    <location>
        <begin position="521"/>
        <end position="536"/>
    </location>
</feature>
<feature type="region of interest" description="Disordered" evidence="6">
    <location>
        <begin position="516"/>
        <end position="537"/>
    </location>
</feature>
<sequence>MTTLVDSFMADLEELDELSDNKHDVHGKAFNYDLDNVSMLQKSRKYVDIMQKVEDAIISANKGDVIVEEDDHEYKLIVDCNALSVEIEDEIAIIHKFIRDKYRLKFPELDSLVNHPIDYARVVKKIGNETDLTLVDLQELLPSAIIMVVSVTASTTSGKPLPEDVLQRTLEACDRTLALDSSKKKVVDFVESRMNDIAPNMSGVVGSAVAAKLMCSAGGLSLLANMPADNVRNLGGKRKNLAGFSTASASRFCYIEETDIFQSTPPSLRVKVCRMLANKAILAARMDLNKAGIFNFKEEICKTVEKLQELPPARLPKPLPVPDFRSKKQRGGIRHSKRKDRYQVTDAQKLRNRVKFGVPEESSLGDGLGVGYGMLGQTGSGKLHVSARQNKKIAKISKVKSYGSSGAAAISGLMSSSFAFTPVQGIELSNPQAYSDGTQSTYFSETGTFSKIKRQKSLFDINGDALHASTGLPPALNVTTAKVGKLEIILPSVSNVQTEPIVVQIDRLDLVLEERDDLDTPKSSSSPVSSGSSSKGSGYGFADKIADGMTLQVHTVNLLLETHGGARRREGASWASPMASITIHNLLLYTTNENWEVVNLKEARDFSSGKEFIYVFKKLEWEHLSIDLLPHPDMFADANFGSSQGGNNKRDKDGAKRVFFGGERFIEGISGEAHITIQRTELNSPLGLEVQLHITETVCPALRLRALLRFMTGLYVCINRGDVKPNQQHTEAAGRSLVSVVVDHIFLRLKDTGKDFCPPIYPLGDQQGNFRAGVPLISLHSLQLKPSPSPPIFASTTVINCQPLMIHLQEESCLRICSFLADGIVVNPGGVVLSDFSINSLTFNLKGLDIIVPLDTGTGNHTVPGGDDVFHSFFGGASLHIEDFILSESPTLKLGLLNLDKDPACFSLWEDQPIDGSQKKWTAGASVISLSLQTCNDSTGLQNSLALPSNSWRCVELKGACLEVAMATADGGPLTNVPPPGGIVRVGVACQQYLSNTSVEQLFFVLDFYTYFGRVSEKIAAAGRFNSQEEVSHKSLGRSLSKKVPGDAAVCLSVNDLHLRFLESSAADISGMPLVQFIGKGLSIKVTHRTLGGAIAISSSFLWEGVEVDCADTLSSLPREDSLAWTSNQNGQFVENGRQLRSVFWVQNRKIYQSNGNFVSVPFLDVKMVQVIPYKTQDMECHSLNVSACIAGVRLGGGMNYTEALLHKFGILGPDGGPGEGLTKGLKHLSAGPLSKLLKATPLTLDEHQDDGKDTGRLQLETPDDVDLTIEFKDWLFALEGAQEEAERWWFCDHEDSVREERCWHTTFQNICVKASSSKHVTNDSGKSPGKKKYPLELITVGMEGLQILKPRSPHSIRQDGPEGPLKETAERFGGMNIEVDIVNCEDDIDDGLGKWIVENLKFSVKQPIEAIVTKAELKYLAFLCKSEVDSMGRIAAGILRVLKLESKIGAGAISQLSNLGSESFDRIFTPEKLSRDNSSSSMGLSPSSNVTGGSRNPYLESTVASLEDMIKESQTKCSALSVELANSTSSLDDVKELSQKLENMQILLMQLRTQYMENHYVGQIEHHFWHNHCLNEIQLVTFRGRLAM</sequence>
<dbReference type="GO" id="GO:0006397">
    <property type="term" value="P:mRNA processing"/>
    <property type="evidence" value="ECO:0007669"/>
    <property type="project" value="UniProtKB-KW"/>
</dbReference>
<dbReference type="InterPro" id="IPR019175">
    <property type="entry name" value="Prp31_C"/>
</dbReference>